<keyword evidence="1" id="KW-1133">Transmembrane helix</keyword>
<proteinExistence type="predicted"/>
<dbReference type="EMBL" id="GBXM01082136">
    <property type="protein sequence ID" value="JAH26441.1"/>
    <property type="molecule type" value="Transcribed_RNA"/>
</dbReference>
<keyword evidence="1" id="KW-0472">Membrane</keyword>
<feature type="transmembrane region" description="Helical" evidence="1">
    <location>
        <begin position="12"/>
        <end position="34"/>
    </location>
</feature>
<name>A0A0E9RBD0_ANGAN</name>
<keyword evidence="1" id="KW-0812">Transmembrane</keyword>
<reference evidence="2" key="1">
    <citation type="submission" date="2014-11" db="EMBL/GenBank/DDBJ databases">
        <authorList>
            <person name="Amaro Gonzalez C."/>
        </authorList>
    </citation>
    <scope>NUCLEOTIDE SEQUENCE</scope>
</reference>
<dbReference type="AlphaFoldDB" id="A0A0E9RBD0"/>
<protein>
    <submittedName>
        <fullName evidence="2">Uncharacterized protein</fullName>
    </submittedName>
</protein>
<accession>A0A0E9RBD0</accession>
<evidence type="ECO:0000256" key="1">
    <source>
        <dbReference type="SAM" id="Phobius"/>
    </source>
</evidence>
<sequence>MPYSYFYDELFGLLNTINITVIFIITIIIIIINVKKLNLLSQQWFDHSCH</sequence>
<reference evidence="2" key="2">
    <citation type="journal article" date="2015" name="Fish Shellfish Immunol.">
        <title>Early steps in the European eel (Anguilla anguilla)-Vibrio vulnificus interaction in the gills: Role of the RtxA13 toxin.</title>
        <authorList>
            <person name="Callol A."/>
            <person name="Pajuelo D."/>
            <person name="Ebbesson L."/>
            <person name="Teles M."/>
            <person name="MacKenzie S."/>
            <person name="Amaro C."/>
        </authorList>
    </citation>
    <scope>NUCLEOTIDE SEQUENCE</scope>
</reference>
<evidence type="ECO:0000313" key="2">
    <source>
        <dbReference type="EMBL" id="JAH26441.1"/>
    </source>
</evidence>
<organism evidence="2">
    <name type="scientific">Anguilla anguilla</name>
    <name type="common">European freshwater eel</name>
    <name type="synonym">Muraena anguilla</name>
    <dbReference type="NCBI Taxonomy" id="7936"/>
    <lineage>
        <taxon>Eukaryota</taxon>
        <taxon>Metazoa</taxon>
        <taxon>Chordata</taxon>
        <taxon>Craniata</taxon>
        <taxon>Vertebrata</taxon>
        <taxon>Euteleostomi</taxon>
        <taxon>Actinopterygii</taxon>
        <taxon>Neopterygii</taxon>
        <taxon>Teleostei</taxon>
        <taxon>Anguilliformes</taxon>
        <taxon>Anguillidae</taxon>
        <taxon>Anguilla</taxon>
    </lineage>
</organism>